<dbReference type="Proteomes" id="UP000266506">
    <property type="component" value="Unassembled WGS sequence"/>
</dbReference>
<feature type="signal peptide" evidence="1">
    <location>
        <begin position="1"/>
        <end position="22"/>
    </location>
</feature>
<organism evidence="2 3">
    <name type="scientific">Anaeroplasma bactoclasticum</name>
    <dbReference type="NCBI Taxonomy" id="2088"/>
    <lineage>
        <taxon>Bacteria</taxon>
        <taxon>Bacillati</taxon>
        <taxon>Mycoplasmatota</taxon>
        <taxon>Mollicutes</taxon>
        <taxon>Anaeroplasmatales</taxon>
        <taxon>Anaeroplasmataceae</taxon>
        <taxon>Anaeroplasma</taxon>
    </lineage>
</organism>
<dbReference type="PROSITE" id="PS51257">
    <property type="entry name" value="PROKAR_LIPOPROTEIN"/>
    <property type="match status" value="1"/>
</dbReference>
<accession>A0A397S335</accession>
<sequence length="449" mass="49408">MKKIILSCGAIATLALSSIALASCGGASEVEIKDLNGETYKISQTEDTEAVSKALVLASKNALSEDQEKLYAIEADLALDGKINVSGFNGLNFNIELNANGKAGVSIGTHQYQGHSMQVEPSEEDMLRAEEELLNNLKFLAEGSASLKFTDISLDEKSSLYDGLSDEIMQKDREAVQKIKGKSLTANARVFMYEGYGYTEVDSATPKELLFSPTSGEYLENLQNEFHMHEKADMHNMGYSSVVATSLLHDYQTMTLTELLEADGSYIPNYLKYLGIPFNMEDAKSLLSMGNIDESFYESDSYKMIKAVVETIGISISKVENDNITFALDLNEKEIPALAKKLGLKESLGISNLDSLLSLMFNNDNSLLNLSFSMNAKTGRLTNVTLNLERVDRIITAVKLAVPTSYFPLPDEASGNIHLTLDVKYNNDVKLDAVPNASYVYEEPNKYLQ</sequence>
<proteinExistence type="predicted"/>
<name>A0A397S335_9MOLU</name>
<keyword evidence="3" id="KW-1185">Reference proteome</keyword>
<protein>
    <recommendedName>
        <fullName evidence="4">Lipoprotein</fullName>
    </recommendedName>
</protein>
<dbReference type="RefSeq" id="WP_119015488.1">
    <property type="nucleotide sequence ID" value="NZ_QXEV01000002.1"/>
</dbReference>
<reference evidence="2 3" key="1">
    <citation type="submission" date="2018-08" db="EMBL/GenBank/DDBJ databases">
        <title>Genomic Encyclopedia of Archaeal and Bacterial Type Strains, Phase II (KMG-II): from individual species to whole genera.</title>
        <authorList>
            <person name="Goeker M."/>
        </authorList>
    </citation>
    <scope>NUCLEOTIDE SEQUENCE [LARGE SCALE GENOMIC DNA]</scope>
    <source>
        <strain evidence="2 3">ATCC 27112</strain>
    </source>
</reference>
<dbReference type="AlphaFoldDB" id="A0A397S335"/>
<dbReference type="InParanoid" id="A0A397S335"/>
<gene>
    <name evidence="2" type="ORF">EI71_00319</name>
</gene>
<comment type="caution">
    <text evidence="2">The sequence shown here is derived from an EMBL/GenBank/DDBJ whole genome shotgun (WGS) entry which is preliminary data.</text>
</comment>
<evidence type="ECO:0000313" key="3">
    <source>
        <dbReference type="Proteomes" id="UP000266506"/>
    </source>
</evidence>
<keyword evidence="1" id="KW-0732">Signal</keyword>
<dbReference type="EMBL" id="QXEV01000002">
    <property type="protein sequence ID" value="RIA78367.1"/>
    <property type="molecule type" value="Genomic_DNA"/>
</dbReference>
<evidence type="ECO:0000256" key="1">
    <source>
        <dbReference type="SAM" id="SignalP"/>
    </source>
</evidence>
<feature type="chain" id="PRO_5017404893" description="Lipoprotein" evidence="1">
    <location>
        <begin position="23"/>
        <end position="449"/>
    </location>
</feature>
<evidence type="ECO:0008006" key="4">
    <source>
        <dbReference type="Google" id="ProtNLM"/>
    </source>
</evidence>
<evidence type="ECO:0000313" key="2">
    <source>
        <dbReference type="EMBL" id="RIA78367.1"/>
    </source>
</evidence>